<dbReference type="InterPro" id="IPR015943">
    <property type="entry name" value="WD40/YVTN_repeat-like_dom_sf"/>
</dbReference>
<reference evidence="3 4" key="1">
    <citation type="submission" date="2020-04" db="EMBL/GenBank/DDBJ databases">
        <title>MicrobeNet Type strains.</title>
        <authorList>
            <person name="Nicholson A.C."/>
        </authorList>
    </citation>
    <scope>NUCLEOTIDE SEQUENCE [LARGE SCALE GENOMIC DNA]</scope>
    <source>
        <strain evidence="3 4">ATCC BAA-14</strain>
    </source>
</reference>
<evidence type="ECO:0000256" key="2">
    <source>
        <dbReference type="SAM" id="SignalP"/>
    </source>
</evidence>
<dbReference type="SUPFAM" id="SSF101898">
    <property type="entry name" value="NHL repeat"/>
    <property type="match status" value="1"/>
</dbReference>
<feature type="chain" id="PRO_5039480124" description="Lipoprotein" evidence="2">
    <location>
        <begin position="39"/>
        <end position="400"/>
    </location>
</feature>
<comment type="caution">
    <text evidence="3">The sequence shown here is derived from an EMBL/GenBank/DDBJ whole genome shotgun (WGS) entry which is preliminary data.</text>
</comment>
<evidence type="ECO:0000256" key="1">
    <source>
        <dbReference type="SAM" id="MobiDB-lite"/>
    </source>
</evidence>
<accession>A0A846WNK3</accession>
<organism evidence="3 4">
    <name type="scientific">Gordonia polyisoprenivorans</name>
    <dbReference type="NCBI Taxonomy" id="84595"/>
    <lineage>
        <taxon>Bacteria</taxon>
        <taxon>Bacillati</taxon>
        <taxon>Actinomycetota</taxon>
        <taxon>Actinomycetes</taxon>
        <taxon>Mycobacteriales</taxon>
        <taxon>Gordoniaceae</taxon>
        <taxon>Gordonia</taxon>
    </lineage>
</organism>
<keyword evidence="2" id="KW-0732">Signal</keyword>
<evidence type="ECO:0008006" key="5">
    <source>
        <dbReference type="Google" id="ProtNLM"/>
    </source>
</evidence>
<evidence type="ECO:0000313" key="3">
    <source>
        <dbReference type="EMBL" id="NKY02370.1"/>
    </source>
</evidence>
<sequence>MCKMGGMSASRSRATARTSARRTIGLLVPLAAAALVVAACNSSSGSQTPTDVATVTPASASPAPPGVPRTPAGLTVPTPAGSASPALSDGRLAVIGPGGTAVLRFDESAMTAAASATPGALPTATSVATPALTHLVGTGDGGFIGVGPGHVVRISPDGQVRSDVLRTENPSALARTSDGRTLVGTENGHVLVLDRDLAQQRDIAGFVRVDDITVSPPGADLPGEQVVVLDRAQSSVTPVDLGNGDLGPALRAGNGATNSAVDHYGRVLVANTRDDEIVGFFGSPLVMRFRYPVSDGPYAVDYDDARNLLWVSTTGNNEVVAYDLATGEPAEKHRFAAVAQPDAIVVDDASGTVFVLSARDGGIQVVTTAAQTGGAPVPATATGAATTSATTAPATTGAAR</sequence>
<gene>
    <name evidence="3" type="ORF">HGA05_12350</name>
</gene>
<protein>
    <recommendedName>
        <fullName evidence="5">Lipoprotein</fullName>
    </recommendedName>
</protein>
<dbReference type="Proteomes" id="UP000563898">
    <property type="component" value="Unassembled WGS sequence"/>
</dbReference>
<dbReference type="EMBL" id="JAAXPC010000006">
    <property type="protein sequence ID" value="NKY02370.1"/>
    <property type="molecule type" value="Genomic_DNA"/>
</dbReference>
<dbReference type="AlphaFoldDB" id="A0A846WNK3"/>
<evidence type="ECO:0000313" key="4">
    <source>
        <dbReference type="Proteomes" id="UP000563898"/>
    </source>
</evidence>
<feature type="region of interest" description="Disordered" evidence="1">
    <location>
        <begin position="371"/>
        <end position="400"/>
    </location>
</feature>
<feature type="region of interest" description="Disordered" evidence="1">
    <location>
        <begin position="43"/>
        <end position="71"/>
    </location>
</feature>
<proteinExistence type="predicted"/>
<feature type="compositionally biased region" description="Low complexity" evidence="1">
    <location>
        <begin position="52"/>
        <end position="61"/>
    </location>
</feature>
<name>A0A846WNK3_9ACTN</name>
<feature type="signal peptide" evidence="2">
    <location>
        <begin position="1"/>
        <end position="38"/>
    </location>
</feature>
<dbReference type="Gene3D" id="2.130.10.10">
    <property type="entry name" value="YVTN repeat-like/Quinoprotein amine dehydrogenase"/>
    <property type="match status" value="1"/>
</dbReference>